<gene>
    <name evidence="2" type="ORF">PIN31115_04537</name>
</gene>
<dbReference type="PANTHER" id="PTHR24113:SF15">
    <property type="entry name" value="NACHT DOMAIN-CONTAINING PROTEIN"/>
    <property type="match status" value="1"/>
</dbReference>
<dbReference type="InterPro" id="IPR027038">
    <property type="entry name" value="RanGap"/>
</dbReference>
<dbReference type="Gene3D" id="3.80.10.10">
    <property type="entry name" value="Ribonuclease Inhibitor"/>
    <property type="match status" value="2"/>
</dbReference>
<organism evidence="2 3">
    <name type="scientific">Pandoraea iniqua</name>
    <dbReference type="NCBI Taxonomy" id="2508288"/>
    <lineage>
        <taxon>Bacteria</taxon>
        <taxon>Pseudomonadati</taxon>
        <taxon>Pseudomonadota</taxon>
        <taxon>Betaproteobacteria</taxon>
        <taxon>Burkholderiales</taxon>
        <taxon>Burkholderiaceae</taxon>
        <taxon>Pandoraea</taxon>
    </lineage>
</organism>
<dbReference type="InterPro" id="IPR032675">
    <property type="entry name" value="LRR_dom_sf"/>
</dbReference>
<dbReference type="GO" id="GO:0048471">
    <property type="term" value="C:perinuclear region of cytoplasm"/>
    <property type="evidence" value="ECO:0007669"/>
    <property type="project" value="TreeGrafter"/>
</dbReference>
<dbReference type="EMBL" id="CABPSI010000005">
    <property type="protein sequence ID" value="VVE48686.1"/>
    <property type="molecule type" value="Genomic_DNA"/>
</dbReference>
<dbReference type="InterPro" id="IPR001611">
    <property type="entry name" value="Leu-rich_rpt"/>
</dbReference>
<feature type="region of interest" description="Disordered" evidence="1">
    <location>
        <begin position="1"/>
        <end position="20"/>
    </location>
</feature>
<dbReference type="GO" id="GO:0006913">
    <property type="term" value="P:nucleocytoplasmic transport"/>
    <property type="evidence" value="ECO:0007669"/>
    <property type="project" value="TreeGrafter"/>
</dbReference>
<feature type="compositionally biased region" description="Basic and acidic residues" evidence="1">
    <location>
        <begin position="1"/>
        <end position="16"/>
    </location>
</feature>
<dbReference type="AlphaFoldDB" id="A0A5E4YIN1"/>
<dbReference type="Pfam" id="PF13516">
    <property type="entry name" value="LRR_6"/>
    <property type="match status" value="3"/>
</dbReference>
<reference evidence="2 3" key="1">
    <citation type="submission" date="2019-08" db="EMBL/GenBank/DDBJ databases">
        <authorList>
            <person name="Peeters C."/>
        </authorList>
    </citation>
    <scope>NUCLEOTIDE SEQUENCE [LARGE SCALE GENOMIC DNA]</scope>
    <source>
        <strain evidence="2 3">LMG 31115</strain>
    </source>
</reference>
<keyword evidence="3" id="KW-1185">Reference proteome</keyword>
<evidence type="ECO:0000313" key="3">
    <source>
        <dbReference type="Proteomes" id="UP000333828"/>
    </source>
</evidence>
<evidence type="ECO:0000256" key="1">
    <source>
        <dbReference type="SAM" id="MobiDB-lite"/>
    </source>
</evidence>
<evidence type="ECO:0000313" key="2">
    <source>
        <dbReference type="EMBL" id="VVE48686.1"/>
    </source>
</evidence>
<dbReference type="GO" id="GO:0005829">
    <property type="term" value="C:cytosol"/>
    <property type="evidence" value="ECO:0007669"/>
    <property type="project" value="TreeGrafter"/>
</dbReference>
<accession>A0A5E4YIN1</accession>
<dbReference type="SMART" id="SM00368">
    <property type="entry name" value="LRR_RI"/>
    <property type="match status" value="6"/>
</dbReference>
<dbReference type="Proteomes" id="UP000333828">
    <property type="component" value="Unassembled WGS sequence"/>
</dbReference>
<dbReference type="GO" id="GO:0031267">
    <property type="term" value="F:small GTPase binding"/>
    <property type="evidence" value="ECO:0007669"/>
    <property type="project" value="TreeGrafter"/>
</dbReference>
<dbReference type="SUPFAM" id="SSF52047">
    <property type="entry name" value="RNI-like"/>
    <property type="match status" value="1"/>
</dbReference>
<dbReference type="PANTHER" id="PTHR24113">
    <property type="entry name" value="RAN GTPASE-ACTIVATING PROTEIN 1"/>
    <property type="match status" value="1"/>
</dbReference>
<evidence type="ECO:0008006" key="4">
    <source>
        <dbReference type="Google" id="ProtNLM"/>
    </source>
</evidence>
<protein>
    <recommendedName>
        <fullName evidence="4">Internalin-A</fullName>
    </recommendedName>
</protein>
<proteinExistence type="predicted"/>
<sequence>MLHRESDNGEVSEKDGAVGAGNPNLNGECLFQFTTGEGRSLLDLDAHDEIIELQLDQAFAGPIEEKAVAAALSKLTKLPKLSVLKVISGYDYSTSPLLRNLQKEVFWSALASALPRLPQLSSLDVSFNALDHTDMKYLAEGLRKSPQLSMLDVGHNKLGDRGVETLASVLPHLPQLRILRVGENNVERKGLSDLAQALPNLTQLSTFDLEGNRESGGSMVLKQVLDALPEQLTTLNLSDLHFGSGIAALVPSLQRFTHLSELNLSCNSIGKDGGSVLSELLPKLTQLSTLDLWGNNLGPTGIRGLIRALPELKILTTLNVNWNNIGDNAGQELAQVLMELCTVRSLSVSEQNQLGEKSQQMLREAVATANTAAQ</sequence>
<dbReference type="GO" id="GO:0005096">
    <property type="term" value="F:GTPase activator activity"/>
    <property type="evidence" value="ECO:0007669"/>
    <property type="project" value="InterPro"/>
</dbReference>
<name>A0A5E4YIN1_9BURK</name>